<dbReference type="AlphaFoldDB" id="A0A2H0KFA4"/>
<sequence>MQLSATITSKRQLTIPVELFKRLNFKIGQKVTVSEEAGALKIEPMEALLDRLAGSVKIPKRFAGLGLEEIVDRAKAEYFKESR</sequence>
<reference evidence="2 3" key="1">
    <citation type="submission" date="2017-09" db="EMBL/GenBank/DDBJ databases">
        <title>Depth-based differentiation of microbial function through sediment-hosted aquifers and enrichment of novel symbionts in the deep terrestrial subsurface.</title>
        <authorList>
            <person name="Probst A.J."/>
            <person name="Ladd B."/>
            <person name="Jarett J.K."/>
            <person name="Geller-Mcgrath D.E."/>
            <person name="Sieber C.M."/>
            <person name="Emerson J.B."/>
            <person name="Anantharaman K."/>
            <person name="Thomas B.C."/>
            <person name="Malmstrom R."/>
            <person name="Stieglmeier M."/>
            <person name="Klingl A."/>
            <person name="Woyke T."/>
            <person name="Ryan C.M."/>
            <person name="Banfield J.F."/>
        </authorList>
    </citation>
    <scope>NUCLEOTIDE SEQUENCE [LARGE SCALE GENOMIC DNA]</scope>
    <source>
        <strain evidence="2">CG11_big_fil_rev_8_21_14_0_20_40_12</strain>
    </source>
</reference>
<evidence type="ECO:0000259" key="1">
    <source>
        <dbReference type="SMART" id="SM00966"/>
    </source>
</evidence>
<dbReference type="SUPFAM" id="SSF89447">
    <property type="entry name" value="AbrB/MazE/MraZ-like"/>
    <property type="match status" value="1"/>
</dbReference>
<dbReference type="EMBL" id="PCVI01000050">
    <property type="protein sequence ID" value="PIQ69948.1"/>
    <property type="molecule type" value="Genomic_DNA"/>
</dbReference>
<dbReference type="Pfam" id="PF04014">
    <property type="entry name" value="MazE_antitoxin"/>
    <property type="match status" value="1"/>
</dbReference>
<proteinExistence type="predicted"/>
<comment type="caution">
    <text evidence="2">The sequence shown here is derived from an EMBL/GenBank/DDBJ whole genome shotgun (WGS) entry which is preliminary data.</text>
</comment>
<evidence type="ECO:0000313" key="2">
    <source>
        <dbReference type="EMBL" id="PIQ69948.1"/>
    </source>
</evidence>
<name>A0A2H0KFA4_9BACT</name>
<dbReference type="InterPro" id="IPR007159">
    <property type="entry name" value="SpoVT-AbrB_dom"/>
</dbReference>
<gene>
    <name evidence="2" type="ORF">COV89_03220</name>
</gene>
<protein>
    <recommendedName>
        <fullName evidence="1">SpoVT-AbrB domain-containing protein</fullName>
    </recommendedName>
</protein>
<dbReference type="InterPro" id="IPR037914">
    <property type="entry name" value="SpoVT-AbrB_sf"/>
</dbReference>
<feature type="domain" description="SpoVT-AbrB" evidence="1">
    <location>
        <begin position="5"/>
        <end position="50"/>
    </location>
</feature>
<evidence type="ECO:0000313" key="3">
    <source>
        <dbReference type="Proteomes" id="UP000231371"/>
    </source>
</evidence>
<accession>A0A2H0KFA4</accession>
<dbReference type="Gene3D" id="2.10.260.10">
    <property type="match status" value="1"/>
</dbReference>
<dbReference type="GO" id="GO:0003677">
    <property type="term" value="F:DNA binding"/>
    <property type="evidence" value="ECO:0007669"/>
    <property type="project" value="InterPro"/>
</dbReference>
<dbReference type="Proteomes" id="UP000231371">
    <property type="component" value="Unassembled WGS sequence"/>
</dbReference>
<organism evidence="2 3">
    <name type="scientific">Candidatus Shapirobacteria bacterium CG11_big_fil_rev_8_21_14_0_20_40_12</name>
    <dbReference type="NCBI Taxonomy" id="1974889"/>
    <lineage>
        <taxon>Bacteria</taxon>
        <taxon>Candidatus Shapironibacteriota</taxon>
    </lineage>
</organism>
<dbReference type="SMART" id="SM00966">
    <property type="entry name" value="SpoVT_AbrB"/>
    <property type="match status" value="1"/>
</dbReference>